<reference evidence="3 4" key="1">
    <citation type="submission" date="2020-10" db="EMBL/GenBank/DDBJ databases">
        <title>The genome sequence of Chitinilyticum litopenaei 4Y14.</title>
        <authorList>
            <person name="Liu Y."/>
        </authorList>
    </citation>
    <scope>NUCLEOTIDE SEQUENCE [LARGE SCALE GENOMIC DNA]</scope>
    <source>
        <strain evidence="3 4">4Y14</strain>
    </source>
</reference>
<dbReference type="InterPro" id="IPR021242">
    <property type="entry name" value="DUF2799"/>
</dbReference>
<comment type="caution">
    <text evidence="3">The sequence shown here is derived from an EMBL/GenBank/DDBJ whole genome shotgun (WGS) entry which is preliminary data.</text>
</comment>
<gene>
    <name evidence="3" type="ORF">INR99_08405</name>
</gene>
<feature type="coiled-coil region" evidence="1">
    <location>
        <begin position="120"/>
        <end position="147"/>
    </location>
</feature>
<organism evidence="3 4">
    <name type="scientific">Chitinilyticum piscinae</name>
    <dbReference type="NCBI Taxonomy" id="2866724"/>
    <lineage>
        <taxon>Bacteria</taxon>
        <taxon>Pseudomonadati</taxon>
        <taxon>Pseudomonadota</taxon>
        <taxon>Betaproteobacteria</taxon>
        <taxon>Neisseriales</taxon>
        <taxon>Chitinibacteraceae</taxon>
        <taxon>Chitinilyticum</taxon>
    </lineage>
</organism>
<sequence>MKRLASLSLLALLSGCASLSESECRTGDWYGIGLRDGQAGRDSQIAQHAEACAELGIKPRLDLYNRGRTEGLRSYCTPENGYRVGLAGSASGNICPAENQAAFLAAYQRGYERYRLQRDLDDLDRRIEQRATERGKLEEKIATAKDEKDRRRWLRDLDDLNRQQSYDRRKRDDLRWQLRQEPEYRY</sequence>
<evidence type="ECO:0000256" key="2">
    <source>
        <dbReference type="SAM" id="SignalP"/>
    </source>
</evidence>
<keyword evidence="2" id="KW-0732">Signal</keyword>
<protein>
    <submittedName>
        <fullName evidence="3">DUF2799 domain-containing protein</fullName>
    </submittedName>
</protein>
<dbReference type="Pfam" id="PF10973">
    <property type="entry name" value="DUF2799"/>
    <property type="match status" value="1"/>
</dbReference>
<name>A0A8J7FHK8_9NEIS</name>
<dbReference type="PROSITE" id="PS51257">
    <property type="entry name" value="PROKAR_LIPOPROTEIN"/>
    <property type="match status" value="1"/>
</dbReference>
<proteinExistence type="predicted"/>
<dbReference type="RefSeq" id="WP_194115899.1">
    <property type="nucleotide sequence ID" value="NZ_JADFUA010000004.1"/>
</dbReference>
<evidence type="ECO:0000313" key="4">
    <source>
        <dbReference type="Proteomes" id="UP000604481"/>
    </source>
</evidence>
<dbReference type="Proteomes" id="UP000604481">
    <property type="component" value="Unassembled WGS sequence"/>
</dbReference>
<feature type="signal peptide" evidence="2">
    <location>
        <begin position="1"/>
        <end position="19"/>
    </location>
</feature>
<accession>A0A8J7FHK8</accession>
<evidence type="ECO:0000313" key="3">
    <source>
        <dbReference type="EMBL" id="MBE9609370.1"/>
    </source>
</evidence>
<dbReference type="EMBL" id="JADFUA010000004">
    <property type="protein sequence ID" value="MBE9609370.1"/>
    <property type="molecule type" value="Genomic_DNA"/>
</dbReference>
<dbReference type="AlphaFoldDB" id="A0A8J7FHK8"/>
<keyword evidence="4" id="KW-1185">Reference proteome</keyword>
<keyword evidence="1" id="KW-0175">Coiled coil</keyword>
<feature type="chain" id="PRO_5035270535" evidence="2">
    <location>
        <begin position="20"/>
        <end position="186"/>
    </location>
</feature>
<evidence type="ECO:0000256" key="1">
    <source>
        <dbReference type="SAM" id="Coils"/>
    </source>
</evidence>